<dbReference type="InterPro" id="IPR029026">
    <property type="entry name" value="tRNA_m1G_MTases_N"/>
</dbReference>
<dbReference type="GO" id="GO:0003723">
    <property type="term" value="F:RNA binding"/>
    <property type="evidence" value="ECO:0007669"/>
    <property type="project" value="InterPro"/>
</dbReference>
<dbReference type="GO" id="GO:0160206">
    <property type="term" value="F:tRNA (cytidine(32)/uridine(32)-2'-O)-methyltransferase activity"/>
    <property type="evidence" value="ECO:0007669"/>
    <property type="project" value="UniProtKB-EC"/>
</dbReference>
<feature type="domain" description="tRNA/rRNA methyltransferase SpoU type" evidence="6">
    <location>
        <begin position="6"/>
        <end position="156"/>
    </location>
</feature>
<protein>
    <recommendedName>
        <fullName evidence="5">tRNA (cytidine/uridine-2'-O-)-methyltransferase TrmJ</fullName>
        <ecNumber evidence="5">2.1.1.200</ecNumber>
    </recommendedName>
    <alternativeName>
        <fullName evidence="5">tRNA (cytidine(32)/uridine(32)-2'-O)-methyltransferase</fullName>
    </alternativeName>
    <alternativeName>
        <fullName evidence="5">tRNA Cm32/Um32 methyltransferase</fullName>
    </alternativeName>
</protein>
<evidence type="ECO:0000256" key="1">
    <source>
        <dbReference type="ARBA" id="ARBA00007228"/>
    </source>
</evidence>
<comment type="function">
    <text evidence="5">Catalyzes the formation of 2'O-methylated cytidine (Cm32) or 2'O-methylated uridine (Um32) at position 32 in tRNA.</text>
</comment>
<dbReference type="SUPFAM" id="SSF75217">
    <property type="entry name" value="alpha/beta knot"/>
    <property type="match status" value="1"/>
</dbReference>
<comment type="catalytic activity">
    <reaction evidence="5">
        <text>uridine(32) in tRNA + S-adenosyl-L-methionine = 2'-O-methyluridine(32) in tRNA + S-adenosyl-L-homocysteine + H(+)</text>
        <dbReference type="Rhea" id="RHEA:42936"/>
        <dbReference type="Rhea" id="RHEA-COMP:10107"/>
        <dbReference type="Rhea" id="RHEA-COMP:10290"/>
        <dbReference type="ChEBI" id="CHEBI:15378"/>
        <dbReference type="ChEBI" id="CHEBI:57856"/>
        <dbReference type="ChEBI" id="CHEBI:59789"/>
        <dbReference type="ChEBI" id="CHEBI:65315"/>
        <dbReference type="ChEBI" id="CHEBI:74478"/>
        <dbReference type="EC" id="2.1.1.200"/>
    </reaction>
</comment>
<dbReference type="EMBL" id="FNQN01000009">
    <property type="protein sequence ID" value="SEA66257.1"/>
    <property type="molecule type" value="Genomic_DNA"/>
</dbReference>
<reference evidence="7 8" key="1">
    <citation type="submission" date="2016-10" db="EMBL/GenBank/DDBJ databases">
        <authorList>
            <person name="de Groot N.N."/>
        </authorList>
    </citation>
    <scope>NUCLEOTIDE SEQUENCE [LARGE SCALE GENOMIC DNA]</scope>
    <source>
        <strain evidence="7 8">DSM 7343</strain>
    </source>
</reference>
<dbReference type="STRING" id="37625.SAMN05660420_02772"/>
<name>A0A1H4D0W5_9BACT</name>
<dbReference type="Proteomes" id="UP000199409">
    <property type="component" value="Unassembled WGS sequence"/>
</dbReference>
<keyword evidence="8" id="KW-1185">Reference proteome</keyword>
<dbReference type="PANTHER" id="PTHR42786:SF2">
    <property type="entry name" value="TRNA (CYTIDINE_URIDINE-2'-O-)-METHYLTRANSFERASE TRMJ"/>
    <property type="match status" value="1"/>
</dbReference>
<evidence type="ECO:0000256" key="3">
    <source>
        <dbReference type="ARBA" id="ARBA00022679"/>
    </source>
</evidence>
<evidence type="ECO:0000256" key="4">
    <source>
        <dbReference type="ARBA" id="ARBA00022691"/>
    </source>
</evidence>
<dbReference type="GO" id="GO:0002128">
    <property type="term" value="P:tRNA nucleoside ribose methylation"/>
    <property type="evidence" value="ECO:0007669"/>
    <property type="project" value="TreeGrafter"/>
</dbReference>
<evidence type="ECO:0000256" key="2">
    <source>
        <dbReference type="ARBA" id="ARBA00022603"/>
    </source>
</evidence>
<keyword evidence="5" id="KW-0963">Cytoplasm</keyword>
<accession>A0A1H4D0W5</accession>
<dbReference type="AlphaFoldDB" id="A0A1H4D0W5"/>
<dbReference type="Pfam" id="PF00588">
    <property type="entry name" value="SpoU_methylase"/>
    <property type="match status" value="1"/>
</dbReference>
<comment type="subunit">
    <text evidence="5">Homodimer.</text>
</comment>
<dbReference type="Gene3D" id="1.10.8.590">
    <property type="match status" value="1"/>
</dbReference>
<dbReference type="GO" id="GO:0106339">
    <property type="term" value="F:tRNA (cytidine(32)-2'-O)-methyltransferase activity"/>
    <property type="evidence" value="ECO:0007669"/>
    <property type="project" value="RHEA"/>
</dbReference>
<gene>
    <name evidence="5" type="primary">trmJ</name>
    <name evidence="7" type="ORF">SAMN05660420_02772</name>
</gene>
<dbReference type="OrthoDB" id="9806346at2"/>
<comment type="subcellular location">
    <subcellularLocation>
        <location evidence="5">Cytoplasm</location>
    </subcellularLocation>
</comment>
<dbReference type="PIRSF" id="PIRSF004808">
    <property type="entry name" value="LasT"/>
    <property type="match status" value="1"/>
</dbReference>
<proteinExistence type="inferred from homology"/>
<comment type="similarity">
    <text evidence="1">Belongs to the class IV-like SAM-binding methyltransferase superfamily. RNA methyltransferase TrmH family.</text>
</comment>
<dbReference type="GO" id="GO:0005829">
    <property type="term" value="C:cytosol"/>
    <property type="evidence" value="ECO:0007669"/>
    <property type="project" value="TreeGrafter"/>
</dbReference>
<keyword evidence="4 5" id="KW-0949">S-adenosyl-L-methionine</keyword>
<evidence type="ECO:0000313" key="8">
    <source>
        <dbReference type="Proteomes" id="UP000199409"/>
    </source>
</evidence>
<organism evidence="7 8">
    <name type="scientific">Desulfuromusa kysingii</name>
    <dbReference type="NCBI Taxonomy" id="37625"/>
    <lineage>
        <taxon>Bacteria</taxon>
        <taxon>Pseudomonadati</taxon>
        <taxon>Thermodesulfobacteriota</taxon>
        <taxon>Desulfuromonadia</taxon>
        <taxon>Desulfuromonadales</taxon>
        <taxon>Geopsychrobacteraceae</taxon>
        <taxon>Desulfuromusa</taxon>
    </lineage>
</organism>
<evidence type="ECO:0000256" key="5">
    <source>
        <dbReference type="RuleBase" id="RU362024"/>
    </source>
</evidence>
<dbReference type="InterPro" id="IPR001537">
    <property type="entry name" value="SpoU_MeTrfase"/>
</dbReference>
<dbReference type="NCBIfam" id="TIGR00050">
    <property type="entry name" value="rRNA_methyl_1"/>
    <property type="match status" value="1"/>
</dbReference>
<dbReference type="CDD" id="cd18093">
    <property type="entry name" value="SpoU-like_TrmJ"/>
    <property type="match status" value="1"/>
</dbReference>
<keyword evidence="3 7" id="KW-0808">Transferase</keyword>
<dbReference type="InterPro" id="IPR029028">
    <property type="entry name" value="Alpha/beta_knot_MTases"/>
</dbReference>
<dbReference type="RefSeq" id="WP_092350039.1">
    <property type="nucleotide sequence ID" value="NZ_FNQN01000009.1"/>
</dbReference>
<keyword evidence="5" id="KW-0819">tRNA processing</keyword>
<dbReference type="EC" id="2.1.1.200" evidence="5"/>
<dbReference type="Gene3D" id="3.40.1280.10">
    <property type="match status" value="1"/>
</dbReference>
<sequence length="252" mass="28050">MTPLQLSVVLVEPQGALNIGSACRAMLNFGCSSLRLVNPQVDHLSRDARLMAVKAASVLESARVFESLEDALSDTVLSFGTTRRFGRYREGLLHPDEAADRLLSVAQKDSVALVFGREDRGLFTSELDLCQHFITIPTNENLPSMNLAQAVSICLYEVSRAKGRSAGLSYGRKGLANNAALESMYQHMRQTLLDIGYLDPQNPDHILRSFRRILSRSGLNDREVRILRGLFNQIDIYSGRKLSRRSTDGDHE</sequence>
<comment type="catalytic activity">
    <reaction evidence="5">
        <text>cytidine(32) in tRNA + S-adenosyl-L-methionine = 2'-O-methylcytidine(32) in tRNA + S-adenosyl-L-homocysteine + H(+)</text>
        <dbReference type="Rhea" id="RHEA:42932"/>
        <dbReference type="Rhea" id="RHEA-COMP:10288"/>
        <dbReference type="Rhea" id="RHEA-COMP:10289"/>
        <dbReference type="ChEBI" id="CHEBI:15378"/>
        <dbReference type="ChEBI" id="CHEBI:57856"/>
        <dbReference type="ChEBI" id="CHEBI:59789"/>
        <dbReference type="ChEBI" id="CHEBI:74495"/>
        <dbReference type="ChEBI" id="CHEBI:82748"/>
        <dbReference type="EC" id="2.1.1.200"/>
    </reaction>
</comment>
<dbReference type="InterPro" id="IPR004384">
    <property type="entry name" value="RNA_MeTrfase_TrmJ/LasT"/>
</dbReference>
<evidence type="ECO:0000313" key="7">
    <source>
        <dbReference type="EMBL" id="SEA66257.1"/>
    </source>
</evidence>
<dbReference type="PANTHER" id="PTHR42786">
    <property type="entry name" value="TRNA/RRNA METHYLTRANSFERASE"/>
    <property type="match status" value="1"/>
</dbReference>
<evidence type="ECO:0000259" key="6">
    <source>
        <dbReference type="Pfam" id="PF00588"/>
    </source>
</evidence>
<keyword evidence="2 5" id="KW-0489">Methyltransferase</keyword>